<gene>
    <name evidence="1" type="ORF">H4Q31_09190</name>
</gene>
<evidence type="ECO:0000313" key="1">
    <source>
        <dbReference type="EMBL" id="MBB6677498.1"/>
    </source>
</evidence>
<protein>
    <submittedName>
        <fullName evidence="1">DUF2800 domain-containing protein</fullName>
    </submittedName>
</protein>
<organism evidence="1 2">
    <name type="scientific">Cohnella lubricantis</name>
    <dbReference type="NCBI Taxonomy" id="2163172"/>
    <lineage>
        <taxon>Bacteria</taxon>
        <taxon>Bacillati</taxon>
        <taxon>Bacillota</taxon>
        <taxon>Bacilli</taxon>
        <taxon>Bacillales</taxon>
        <taxon>Paenibacillaceae</taxon>
        <taxon>Cohnella</taxon>
    </lineage>
</organism>
<comment type="caution">
    <text evidence="1">The sequence shown here is derived from an EMBL/GenBank/DDBJ whole genome shotgun (WGS) entry which is preliminary data.</text>
</comment>
<dbReference type="AlphaFoldDB" id="A0A841TDU3"/>
<name>A0A841TDU3_9BACL</name>
<dbReference type="InterPro" id="IPR021229">
    <property type="entry name" value="DUF2800"/>
</dbReference>
<evidence type="ECO:0000313" key="2">
    <source>
        <dbReference type="Proteomes" id="UP000574133"/>
    </source>
</evidence>
<accession>A0A841TDU3</accession>
<keyword evidence="2" id="KW-1185">Reference proteome</keyword>
<dbReference type="Gene3D" id="3.90.320.10">
    <property type="match status" value="1"/>
</dbReference>
<dbReference type="Proteomes" id="UP000574133">
    <property type="component" value="Unassembled WGS sequence"/>
</dbReference>
<dbReference type="InterPro" id="IPR011604">
    <property type="entry name" value="PDDEXK-like_dom_sf"/>
</dbReference>
<sequence length="399" mass="44218">MTQAHAERAHALLGASKASQWINCPPSARLQEHMPDKRSEYADEGTLAHELAEIKLRRRLTPCNSKERKRLEDALKKVQADPRYGPEMENAVQEYCDRVEERFMAAKARSSDAVIIFEDWLDFSEWTAPGQGGIGDVSIISDGILDVIDLKYGKGVPVSAIGNPQIRLYGLGAWANYNYLYDIRELHMTIDQPRLDSVTTEVMSVDELLTWAETVVRPAAALAYEGKGEHKPGDHCRWCKVKATCRARADANMAMLAYEFRDPALMTLDEIGPILSIAEQLAAWAKDVADYAFEAAKSGKRIPGWKLVRGRSNRTITDKDAARSALAAADLEQDKYLKPQDLLGIGDLEKKIGKKELAALIGGLIVKPEGKPVLVVETDPRPELNSVDADFAGEDFDPE</sequence>
<dbReference type="Pfam" id="PF10926">
    <property type="entry name" value="DUF2800"/>
    <property type="match status" value="1"/>
</dbReference>
<reference evidence="1 2" key="1">
    <citation type="submission" date="2020-08" db="EMBL/GenBank/DDBJ databases">
        <title>Cohnella phylogeny.</title>
        <authorList>
            <person name="Dunlap C."/>
        </authorList>
    </citation>
    <scope>NUCLEOTIDE SEQUENCE [LARGE SCALE GENOMIC DNA]</scope>
    <source>
        <strain evidence="1 2">DSM 103658</strain>
    </source>
</reference>
<proteinExistence type="predicted"/>
<dbReference type="RefSeq" id="WP_185178776.1">
    <property type="nucleotide sequence ID" value="NZ_CBCSEP010000005.1"/>
</dbReference>
<dbReference type="EMBL" id="JACJVN010000033">
    <property type="protein sequence ID" value="MBB6677498.1"/>
    <property type="molecule type" value="Genomic_DNA"/>
</dbReference>